<evidence type="ECO:0000313" key="3">
    <source>
        <dbReference type="Proteomes" id="UP000887229"/>
    </source>
</evidence>
<comment type="caution">
    <text evidence="2">The sequence shown here is derived from an EMBL/GenBank/DDBJ whole genome shotgun (WGS) entry which is preliminary data.</text>
</comment>
<name>A0A9P7ZDM2_9HYPO</name>
<proteinExistence type="predicted"/>
<dbReference type="RefSeq" id="XP_046113910.1">
    <property type="nucleotide sequence ID" value="XM_046259710.1"/>
</dbReference>
<dbReference type="Proteomes" id="UP000887229">
    <property type="component" value="Unassembled WGS sequence"/>
</dbReference>
<gene>
    <name evidence="2" type="ORF">F5Z01DRAFT_433946</name>
</gene>
<evidence type="ECO:0000256" key="1">
    <source>
        <dbReference type="SAM" id="MobiDB-lite"/>
    </source>
</evidence>
<feature type="compositionally biased region" description="Polar residues" evidence="1">
    <location>
        <begin position="91"/>
        <end position="107"/>
    </location>
</feature>
<organism evidence="2 3">
    <name type="scientific">Emericellopsis atlantica</name>
    <dbReference type="NCBI Taxonomy" id="2614577"/>
    <lineage>
        <taxon>Eukaryota</taxon>
        <taxon>Fungi</taxon>
        <taxon>Dikarya</taxon>
        <taxon>Ascomycota</taxon>
        <taxon>Pezizomycotina</taxon>
        <taxon>Sordariomycetes</taxon>
        <taxon>Hypocreomycetidae</taxon>
        <taxon>Hypocreales</taxon>
        <taxon>Bionectriaceae</taxon>
        <taxon>Emericellopsis</taxon>
    </lineage>
</organism>
<evidence type="ECO:0000313" key="2">
    <source>
        <dbReference type="EMBL" id="KAG9249986.1"/>
    </source>
</evidence>
<dbReference type="AlphaFoldDB" id="A0A9P7ZDM2"/>
<keyword evidence="3" id="KW-1185">Reference proteome</keyword>
<protein>
    <submittedName>
        <fullName evidence="2">Uncharacterized protein</fullName>
    </submittedName>
</protein>
<dbReference type="EMBL" id="MU251286">
    <property type="protein sequence ID" value="KAG9249986.1"/>
    <property type="molecule type" value="Genomic_DNA"/>
</dbReference>
<feature type="region of interest" description="Disordered" evidence="1">
    <location>
        <begin position="91"/>
        <end position="126"/>
    </location>
</feature>
<dbReference type="GeneID" id="70290613"/>
<accession>A0A9P7ZDM2</accession>
<reference evidence="2" key="1">
    <citation type="journal article" date="2021" name="IMA Fungus">
        <title>Genomic characterization of three marine fungi, including Emericellopsis atlantica sp. nov. with signatures of a generalist lifestyle and marine biomass degradation.</title>
        <authorList>
            <person name="Hagestad O.C."/>
            <person name="Hou L."/>
            <person name="Andersen J.H."/>
            <person name="Hansen E.H."/>
            <person name="Altermark B."/>
            <person name="Li C."/>
            <person name="Kuhnert E."/>
            <person name="Cox R.J."/>
            <person name="Crous P.W."/>
            <person name="Spatafora J.W."/>
            <person name="Lail K."/>
            <person name="Amirebrahimi M."/>
            <person name="Lipzen A."/>
            <person name="Pangilinan J."/>
            <person name="Andreopoulos W."/>
            <person name="Hayes R.D."/>
            <person name="Ng V."/>
            <person name="Grigoriev I.V."/>
            <person name="Jackson S.A."/>
            <person name="Sutton T.D.S."/>
            <person name="Dobson A.D.W."/>
            <person name="Rama T."/>
        </authorList>
    </citation>
    <scope>NUCLEOTIDE SEQUENCE</scope>
    <source>
        <strain evidence="2">TS7</strain>
    </source>
</reference>
<sequence length="254" mass="27882">MPVQAASTGSSRWFHRFQKTPSGITESSTWDRDGQAWRIRDCLPVVRGEKVLPPTCSPLSADVRRHSEPRTALISLRITLCPATSARLHTQRPSSILHSPTWNSSSVLRAPSRSRSTTRKKSQGTCLQRNVQKVQDCSRNASIFPVVRTSLPSQDCNAQAVSRAYNVDAISPPANESFSIGTALNMASPRDLSVTTRSIGVERHDIVPISESFNWGVGTANGCMAADPRLHTFSNQPEAGDMDGWSFEHAHKAY</sequence>